<dbReference type="InParanoid" id="A0A0C3FJX2"/>
<protein>
    <recommendedName>
        <fullName evidence="7">RNI-like protein</fullName>
    </recommendedName>
</protein>
<dbReference type="GO" id="GO:0006913">
    <property type="term" value="P:nucleocytoplasmic transport"/>
    <property type="evidence" value="ECO:0007669"/>
    <property type="project" value="TreeGrafter"/>
</dbReference>
<dbReference type="HOGENOM" id="CLU_003808_1_0_1"/>
<feature type="compositionally biased region" description="Polar residues" evidence="4">
    <location>
        <begin position="440"/>
        <end position="456"/>
    </location>
</feature>
<keyword evidence="3" id="KW-0677">Repeat</keyword>
<feature type="region of interest" description="Disordered" evidence="4">
    <location>
        <begin position="971"/>
        <end position="1051"/>
    </location>
</feature>
<evidence type="ECO:0000313" key="6">
    <source>
        <dbReference type="Proteomes" id="UP000054166"/>
    </source>
</evidence>
<dbReference type="SMART" id="SM00368">
    <property type="entry name" value="LRR_RI"/>
    <property type="match status" value="7"/>
</dbReference>
<feature type="compositionally biased region" description="Basic and acidic residues" evidence="4">
    <location>
        <begin position="849"/>
        <end position="859"/>
    </location>
</feature>
<dbReference type="PANTHER" id="PTHR24113:SF12">
    <property type="entry name" value="RAN GTPASE-ACTIVATING PROTEIN 1"/>
    <property type="match status" value="1"/>
</dbReference>
<keyword evidence="6" id="KW-1185">Reference proteome</keyword>
<feature type="region of interest" description="Disordered" evidence="4">
    <location>
        <begin position="655"/>
        <end position="678"/>
    </location>
</feature>
<feature type="region of interest" description="Disordered" evidence="4">
    <location>
        <begin position="821"/>
        <end position="911"/>
    </location>
</feature>
<dbReference type="InterPro" id="IPR032675">
    <property type="entry name" value="LRR_dom_sf"/>
</dbReference>
<feature type="region of interest" description="Disordered" evidence="4">
    <location>
        <begin position="721"/>
        <end position="742"/>
    </location>
</feature>
<evidence type="ECO:0000256" key="1">
    <source>
        <dbReference type="ARBA" id="ARBA00022468"/>
    </source>
</evidence>
<dbReference type="InterPro" id="IPR027038">
    <property type="entry name" value="RanGap"/>
</dbReference>
<name>A0A0C3FJX2_PILCF</name>
<sequence length="1051" mass="112928">MATPAPSPVPSSSANTIPIAGKSILKRPQQSQQTFFTRIKGFLPTQSGSASSETKPLKRAHFILPQIATVYPISSINPPSTPSLKEEKKAIEDREAERRRRVVRGNSTGPGANSETEEWWNLDKVESFYRECCASREEQPDPAITAAFKHASNSTPRSVDFSGAQLTVASAAILSDVFTIEWGLRKLVFRECNLDDQMLKSMLHALLIPGTLSFLSVASNRRLKAPAYRVIGAYVSKATTLQFLDLSQNPLDKRSVEYIVAALTTAPEPGLVSLRLDDCSLRPPALEALSRSVRTSSLRNISLRHNRINATGAIALAVMIRDYPDVVPGTNAPPPSTPSSPTPSSLSHMTSPPSTPTTDSSRSILAALPPPASNRAGPVPPPPRHPAAAPPQTTYTPYIPRSRRGAPVSATPNPLSPSGHPIPIITSSAQGGITTRHPVSHSSLSHGQDPSANQPRHVQGPSAALLDKVRALDALPRLGALRTLDLKGNDLRGGITYVAQVLKRNRTLKVLNLSENKLDVQALVAIAEALKYNSTLETLDLSKNPCSGPDLEGIQSLRTAFTLNTALKRLFLSSTHLTSAGAIALAEFLPESTSLLHLDLTVNNLDIAGVMALSSGLKANHTMRCLDLNIPPGDDEFARMCRDILNSCVRNTEEAEKHSRSLESASGSGSSRGGGKGVWGMIEESELAKTIREGEGKKGDVDIVVRARTCISQLENLLSPPSTPNWSLSSPMSTSNAKDPSGETFINNGKTVVLELGRLIQAEVSPKRMEELLGLCDRLNSLLARVPSIRPSKLQLQGLGLKVSGSNGNGMGVNGLFANGNGHATLSESPVQGDDDDDDDDVPSPTTPKIDKGKGRAEPEPEEHEPVLSPKHFLVGESEDEDEDGQRFLDAEEGDDSVTSPTDRSRSWVEEEGEVFRKGNVLLGPNEMEGEYAGEDLRIELLEAMVERPPPRPLIDEFGMELDLIPREELSPLLSPELPDETKKPGPRPYVSRARSSEAVSPTAGHPRTPPLPSSSPIISSPVSPMSPIVAGRPYQVRSRSSSSGDVTETQ</sequence>
<feature type="compositionally biased region" description="Polar residues" evidence="4">
    <location>
        <begin position="105"/>
        <end position="114"/>
    </location>
</feature>
<dbReference type="GO" id="GO:0005634">
    <property type="term" value="C:nucleus"/>
    <property type="evidence" value="ECO:0007669"/>
    <property type="project" value="TreeGrafter"/>
</dbReference>
<dbReference type="GO" id="GO:0031267">
    <property type="term" value="F:small GTPase binding"/>
    <property type="evidence" value="ECO:0007669"/>
    <property type="project" value="TreeGrafter"/>
</dbReference>
<dbReference type="GO" id="GO:0005829">
    <property type="term" value="C:cytosol"/>
    <property type="evidence" value="ECO:0007669"/>
    <property type="project" value="TreeGrafter"/>
</dbReference>
<dbReference type="GO" id="GO:0005096">
    <property type="term" value="F:GTPase activator activity"/>
    <property type="evidence" value="ECO:0007669"/>
    <property type="project" value="UniProtKB-KW"/>
</dbReference>
<dbReference type="STRING" id="765440.A0A0C3FJX2"/>
<dbReference type="SUPFAM" id="SSF52047">
    <property type="entry name" value="RNI-like"/>
    <property type="match status" value="1"/>
</dbReference>
<dbReference type="Gene3D" id="3.80.10.10">
    <property type="entry name" value="Ribonuclease Inhibitor"/>
    <property type="match status" value="3"/>
</dbReference>
<feature type="compositionally biased region" description="Acidic residues" evidence="4">
    <location>
        <begin position="833"/>
        <end position="842"/>
    </location>
</feature>
<feature type="compositionally biased region" description="Pro residues" evidence="4">
    <location>
        <begin position="331"/>
        <end position="341"/>
    </location>
</feature>
<dbReference type="OrthoDB" id="120976at2759"/>
<reference evidence="5 6" key="1">
    <citation type="submission" date="2014-04" db="EMBL/GenBank/DDBJ databases">
        <authorList>
            <consortium name="DOE Joint Genome Institute"/>
            <person name="Kuo A."/>
            <person name="Tarkka M."/>
            <person name="Buscot F."/>
            <person name="Kohler A."/>
            <person name="Nagy L.G."/>
            <person name="Floudas D."/>
            <person name="Copeland A."/>
            <person name="Barry K.W."/>
            <person name="Cichocki N."/>
            <person name="Veneault-Fourrey C."/>
            <person name="LaButti K."/>
            <person name="Lindquist E.A."/>
            <person name="Lipzen A."/>
            <person name="Lundell T."/>
            <person name="Morin E."/>
            <person name="Murat C."/>
            <person name="Sun H."/>
            <person name="Tunlid A."/>
            <person name="Henrissat B."/>
            <person name="Grigoriev I.V."/>
            <person name="Hibbett D.S."/>
            <person name="Martin F."/>
            <person name="Nordberg H.P."/>
            <person name="Cantor M.N."/>
            <person name="Hua S.X."/>
        </authorList>
    </citation>
    <scope>NUCLEOTIDE SEQUENCE [LARGE SCALE GENOMIC DNA]</scope>
    <source>
        <strain evidence="5 6">F 1598</strain>
    </source>
</reference>
<evidence type="ECO:0000256" key="4">
    <source>
        <dbReference type="SAM" id="MobiDB-lite"/>
    </source>
</evidence>
<keyword evidence="2" id="KW-0433">Leucine-rich repeat</keyword>
<feature type="region of interest" description="Disordered" evidence="4">
    <location>
        <begin position="1"/>
        <end position="20"/>
    </location>
</feature>
<evidence type="ECO:0000313" key="5">
    <source>
        <dbReference type="EMBL" id="KIM80184.1"/>
    </source>
</evidence>
<dbReference type="GO" id="GO:0048471">
    <property type="term" value="C:perinuclear region of cytoplasm"/>
    <property type="evidence" value="ECO:0007669"/>
    <property type="project" value="TreeGrafter"/>
</dbReference>
<feature type="compositionally biased region" description="Pro residues" evidence="4">
    <location>
        <begin position="368"/>
        <end position="389"/>
    </location>
</feature>
<feature type="compositionally biased region" description="Low complexity" evidence="4">
    <location>
        <begin position="390"/>
        <end position="400"/>
    </location>
</feature>
<feature type="compositionally biased region" description="Low complexity" evidence="4">
    <location>
        <begin position="1015"/>
        <end position="1029"/>
    </location>
</feature>
<dbReference type="InterPro" id="IPR001611">
    <property type="entry name" value="Leu-rich_rpt"/>
</dbReference>
<accession>A0A0C3FJX2</accession>
<feature type="compositionally biased region" description="Polar residues" evidence="4">
    <location>
        <begin position="1038"/>
        <end position="1051"/>
    </location>
</feature>
<evidence type="ECO:0008006" key="7">
    <source>
        <dbReference type="Google" id="ProtNLM"/>
    </source>
</evidence>
<gene>
    <name evidence="5" type="ORF">PILCRDRAFT_73486</name>
</gene>
<dbReference type="Proteomes" id="UP000054166">
    <property type="component" value="Unassembled WGS sequence"/>
</dbReference>
<organism evidence="5 6">
    <name type="scientific">Piloderma croceum (strain F 1598)</name>
    <dbReference type="NCBI Taxonomy" id="765440"/>
    <lineage>
        <taxon>Eukaryota</taxon>
        <taxon>Fungi</taxon>
        <taxon>Dikarya</taxon>
        <taxon>Basidiomycota</taxon>
        <taxon>Agaricomycotina</taxon>
        <taxon>Agaricomycetes</taxon>
        <taxon>Agaricomycetidae</taxon>
        <taxon>Atheliales</taxon>
        <taxon>Atheliaceae</taxon>
        <taxon>Piloderma</taxon>
    </lineage>
</organism>
<feature type="compositionally biased region" description="Low complexity" evidence="4">
    <location>
        <begin position="342"/>
        <end position="363"/>
    </location>
</feature>
<feature type="region of interest" description="Disordered" evidence="4">
    <location>
        <begin position="328"/>
        <end position="458"/>
    </location>
</feature>
<feature type="region of interest" description="Disordered" evidence="4">
    <location>
        <begin position="76"/>
        <end position="116"/>
    </location>
</feature>
<dbReference type="EMBL" id="KN833005">
    <property type="protein sequence ID" value="KIM80184.1"/>
    <property type="molecule type" value="Genomic_DNA"/>
</dbReference>
<proteinExistence type="predicted"/>
<dbReference type="PANTHER" id="PTHR24113">
    <property type="entry name" value="RAN GTPASE-ACTIVATING PROTEIN 1"/>
    <property type="match status" value="1"/>
</dbReference>
<keyword evidence="1" id="KW-0343">GTPase activation</keyword>
<evidence type="ECO:0000256" key="3">
    <source>
        <dbReference type="ARBA" id="ARBA00022737"/>
    </source>
</evidence>
<reference evidence="6" key="2">
    <citation type="submission" date="2015-01" db="EMBL/GenBank/DDBJ databases">
        <title>Evolutionary Origins and Diversification of the Mycorrhizal Mutualists.</title>
        <authorList>
            <consortium name="DOE Joint Genome Institute"/>
            <consortium name="Mycorrhizal Genomics Consortium"/>
            <person name="Kohler A."/>
            <person name="Kuo A."/>
            <person name="Nagy L.G."/>
            <person name="Floudas D."/>
            <person name="Copeland A."/>
            <person name="Barry K.W."/>
            <person name="Cichocki N."/>
            <person name="Veneault-Fourrey C."/>
            <person name="LaButti K."/>
            <person name="Lindquist E.A."/>
            <person name="Lipzen A."/>
            <person name="Lundell T."/>
            <person name="Morin E."/>
            <person name="Murat C."/>
            <person name="Riley R."/>
            <person name="Ohm R."/>
            <person name="Sun H."/>
            <person name="Tunlid A."/>
            <person name="Henrissat B."/>
            <person name="Grigoriev I.V."/>
            <person name="Hibbett D.S."/>
            <person name="Martin F."/>
        </authorList>
    </citation>
    <scope>NUCLEOTIDE SEQUENCE [LARGE SCALE GENOMIC DNA]</scope>
    <source>
        <strain evidence="6">F 1598</strain>
    </source>
</reference>
<evidence type="ECO:0000256" key="2">
    <source>
        <dbReference type="ARBA" id="ARBA00022614"/>
    </source>
</evidence>
<feature type="compositionally biased region" description="Basic and acidic residues" evidence="4">
    <location>
        <begin position="84"/>
        <end position="98"/>
    </location>
</feature>
<dbReference type="Pfam" id="PF13516">
    <property type="entry name" value="LRR_6"/>
    <property type="match status" value="3"/>
</dbReference>
<dbReference type="AlphaFoldDB" id="A0A0C3FJX2"/>